<accession>A0A915EMF8</accession>
<proteinExistence type="predicted"/>
<dbReference type="WBParaSite" id="jg7423">
    <property type="protein sequence ID" value="jg7423"/>
    <property type="gene ID" value="jg7423"/>
</dbReference>
<evidence type="ECO:0000313" key="2">
    <source>
        <dbReference type="WBParaSite" id="jg7423"/>
    </source>
</evidence>
<reference evidence="2" key="1">
    <citation type="submission" date="2022-11" db="UniProtKB">
        <authorList>
            <consortium name="WormBaseParasite"/>
        </authorList>
    </citation>
    <scope>IDENTIFICATION</scope>
</reference>
<name>A0A915EMF8_9BILA</name>
<dbReference type="AlphaFoldDB" id="A0A915EMF8"/>
<protein>
    <submittedName>
        <fullName evidence="2">Uncharacterized protein</fullName>
    </submittedName>
</protein>
<evidence type="ECO:0000313" key="1">
    <source>
        <dbReference type="Proteomes" id="UP000887574"/>
    </source>
</evidence>
<sequence>MFFSPPHSASNPYSSSSIYGLTKTSLLLLPTKPASRQHWTAREKGDFQVRSYWPKTQPHSGLYTLNRLACQLTFGAGLEKYW</sequence>
<organism evidence="1 2">
    <name type="scientific">Ditylenchus dipsaci</name>
    <dbReference type="NCBI Taxonomy" id="166011"/>
    <lineage>
        <taxon>Eukaryota</taxon>
        <taxon>Metazoa</taxon>
        <taxon>Ecdysozoa</taxon>
        <taxon>Nematoda</taxon>
        <taxon>Chromadorea</taxon>
        <taxon>Rhabditida</taxon>
        <taxon>Tylenchina</taxon>
        <taxon>Tylenchomorpha</taxon>
        <taxon>Sphaerularioidea</taxon>
        <taxon>Anguinidae</taxon>
        <taxon>Anguininae</taxon>
        <taxon>Ditylenchus</taxon>
    </lineage>
</organism>
<keyword evidence="1" id="KW-1185">Reference proteome</keyword>
<dbReference type="Proteomes" id="UP000887574">
    <property type="component" value="Unplaced"/>
</dbReference>